<dbReference type="Proteomes" id="UP001469365">
    <property type="component" value="Unassembled WGS sequence"/>
</dbReference>
<dbReference type="GO" id="GO:0016787">
    <property type="term" value="F:hydrolase activity"/>
    <property type="evidence" value="ECO:0007669"/>
    <property type="project" value="UniProtKB-KW"/>
</dbReference>
<dbReference type="PANTHER" id="PTHR35531">
    <property type="entry name" value="INNER MEMBRANE PROTEIN YBCI-RELATED"/>
    <property type="match status" value="1"/>
</dbReference>
<keyword evidence="3" id="KW-1185">Reference proteome</keyword>
<keyword evidence="1" id="KW-1133">Transmembrane helix</keyword>
<proteinExistence type="predicted"/>
<protein>
    <submittedName>
        <fullName evidence="2">Metal-dependent hydrolase</fullName>
    </submittedName>
</protein>
<reference evidence="2 3" key="1">
    <citation type="submission" date="2024-04" db="EMBL/GenBank/DDBJ databases">
        <title>draft genome sequnece of Paenibacillus filicis.</title>
        <authorList>
            <person name="Kim D.-U."/>
        </authorList>
    </citation>
    <scope>NUCLEOTIDE SEQUENCE [LARGE SCALE GENOMIC DNA]</scope>
    <source>
        <strain evidence="2 3">KACC14197</strain>
    </source>
</reference>
<organism evidence="2 3">
    <name type="scientific">Paenibacillus filicis</name>
    <dbReference type="NCBI Taxonomy" id="669464"/>
    <lineage>
        <taxon>Bacteria</taxon>
        <taxon>Bacillati</taxon>
        <taxon>Bacillota</taxon>
        <taxon>Bacilli</taxon>
        <taxon>Bacillales</taxon>
        <taxon>Paenibacillaceae</taxon>
        <taxon>Paenibacillus</taxon>
    </lineage>
</organism>
<comment type="caution">
    <text evidence="2">The sequence shown here is derived from an EMBL/GenBank/DDBJ whole genome shotgun (WGS) entry which is preliminary data.</text>
</comment>
<dbReference type="Pfam" id="PF04307">
    <property type="entry name" value="YdjM"/>
    <property type="match status" value="1"/>
</dbReference>
<evidence type="ECO:0000313" key="3">
    <source>
        <dbReference type="Proteomes" id="UP001469365"/>
    </source>
</evidence>
<keyword evidence="2" id="KW-0378">Hydrolase</keyword>
<dbReference type="EMBL" id="JBBPCC010000012">
    <property type="protein sequence ID" value="MEK8129942.1"/>
    <property type="molecule type" value="Genomic_DNA"/>
</dbReference>
<dbReference type="RefSeq" id="WP_341417064.1">
    <property type="nucleotide sequence ID" value="NZ_JBBPCC010000012.1"/>
</dbReference>
<dbReference type="PANTHER" id="PTHR35531:SF1">
    <property type="entry name" value="INNER MEMBRANE PROTEIN YBCI-RELATED"/>
    <property type="match status" value="1"/>
</dbReference>
<keyword evidence="1" id="KW-0472">Membrane</keyword>
<evidence type="ECO:0000313" key="2">
    <source>
        <dbReference type="EMBL" id="MEK8129942.1"/>
    </source>
</evidence>
<feature type="transmembrane region" description="Helical" evidence="1">
    <location>
        <begin position="78"/>
        <end position="98"/>
    </location>
</feature>
<sequence length="169" mass="18621">MLQPTHGAAGVLAAELTLMHFQVPLLSWEAAAGVLIGCLAGPLADIDKQGSIMAKIFFPVSALLRLMKIKHRTFTHSIMFLVLLGGIAAPMPPLYYWIFLAAYASHPLIDLFNEQGVRLFWPLKFKIRLLPRFLAVDTGSTAEIMFRWLLIAACGWLLLLDAGVASFIS</sequence>
<name>A0ABU9DP10_9BACL</name>
<evidence type="ECO:0000256" key="1">
    <source>
        <dbReference type="SAM" id="Phobius"/>
    </source>
</evidence>
<keyword evidence="1" id="KW-0812">Transmembrane</keyword>
<accession>A0ABU9DP10</accession>
<feature type="transmembrane region" description="Helical" evidence="1">
    <location>
        <begin position="148"/>
        <end position="168"/>
    </location>
</feature>
<gene>
    <name evidence="2" type="ORF">WMW72_18730</name>
</gene>
<dbReference type="InterPro" id="IPR007404">
    <property type="entry name" value="YdjM-like"/>
</dbReference>